<feature type="non-terminal residue" evidence="1">
    <location>
        <position position="1"/>
    </location>
</feature>
<gene>
    <name evidence="1" type="ORF">METZ01_LOCUS401372</name>
</gene>
<proteinExistence type="predicted"/>
<sequence length="263" mass="30832">RYKTSILEDGYWLEDPIYSFLYSGNPQPQSEEGFFVSSRYQFHRSIVGILNWDTWNRKADNAKYYRTVASLDWRPAFNFRIKIRQKWQARGHFDIQNPSPFYSRETRIQARLRMSRYNQFELLYSNGYTTFSPRPRLTDNALGGDMMVGNIGSPDETVGFIISHHADNTFTIKGGILYIQGFLWYFEDTDFRIFNSENGAIHSWSSIDMKPSSLFRIMFKVSHTTDATSTRIVDGQTSLGYWIQNPQVSNENMNYRLQISYAL</sequence>
<organism evidence="1">
    <name type="scientific">marine metagenome</name>
    <dbReference type="NCBI Taxonomy" id="408172"/>
    <lineage>
        <taxon>unclassified sequences</taxon>
        <taxon>metagenomes</taxon>
        <taxon>ecological metagenomes</taxon>
    </lineage>
</organism>
<reference evidence="1" key="1">
    <citation type="submission" date="2018-05" db="EMBL/GenBank/DDBJ databases">
        <authorList>
            <person name="Lanie J.A."/>
            <person name="Ng W.-L."/>
            <person name="Kazmierczak K.M."/>
            <person name="Andrzejewski T.M."/>
            <person name="Davidsen T.M."/>
            <person name="Wayne K.J."/>
            <person name="Tettelin H."/>
            <person name="Glass J.I."/>
            <person name="Rusch D."/>
            <person name="Podicherti R."/>
            <person name="Tsui H.-C.T."/>
            <person name="Winkler M.E."/>
        </authorList>
    </citation>
    <scope>NUCLEOTIDE SEQUENCE</scope>
</reference>
<name>A0A382VRL3_9ZZZZ</name>
<dbReference type="AlphaFoldDB" id="A0A382VRL3"/>
<dbReference type="EMBL" id="UINC01153674">
    <property type="protein sequence ID" value="SVD48518.1"/>
    <property type="molecule type" value="Genomic_DNA"/>
</dbReference>
<accession>A0A382VRL3</accession>
<protein>
    <submittedName>
        <fullName evidence="1">Uncharacterized protein</fullName>
    </submittedName>
</protein>
<evidence type="ECO:0000313" key="1">
    <source>
        <dbReference type="EMBL" id="SVD48518.1"/>
    </source>
</evidence>